<evidence type="ECO:0000313" key="9">
    <source>
        <dbReference type="Proteomes" id="UP001595379"/>
    </source>
</evidence>
<protein>
    <submittedName>
        <fullName evidence="8">Fe2+-dependent dioxygenase</fullName>
    </submittedName>
</protein>
<comment type="cofactor">
    <cofactor evidence="1">
        <name>L-ascorbate</name>
        <dbReference type="ChEBI" id="CHEBI:38290"/>
    </cofactor>
</comment>
<evidence type="ECO:0000256" key="6">
    <source>
        <dbReference type="ARBA" id="ARBA00023004"/>
    </source>
</evidence>
<gene>
    <name evidence="8" type="ORF">ACFOOR_05275</name>
</gene>
<dbReference type="RefSeq" id="WP_343165429.1">
    <property type="nucleotide sequence ID" value="NZ_JBHRSV010000004.1"/>
</dbReference>
<keyword evidence="4 8" id="KW-0223">Dioxygenase</keyword>
<dbReference type="PROSITE" id="PS51471">
    <property type="entry name" value="FE2OG_OXY"/>
    <property type="match status" value="1"/>
</dbReference>
<proteinExistence type="predicted"/>
<comment type="caution">
    <text evidence="8">The sequence shown here is derived from an EMBL/GenBank/DDBJ whole genome shotgun (WGS) entry which is preliminary data.</text>
</comment>
<dbReference type="InterPro" id="IPR005123">
    <property type="entry name" value="Oxoglu/Fe-dep_dioxygenase_dom"/>
</dbReference>
<evidence type="ECO:0000256" key="1">
    <source>
        <dbReference type="ARBA" id="ARBA00001961"/>
    </source>
</evidence>
<keyword evidence="6" id="KW-0408">Iron</keyword>
<keyword evidence="2" id="KW-0479">Metal-binding</keyword>
<dbReference type="NCBIfam" id="NF003974">
    <property type="entry name" value="PRK05467.1-3"/>
    <property type="match status" value="1"/>
</dbReference>
<evidence type="ECO:0000256" key="4">
    <source>
        <dbReference type="ARBA" id="ARBA00022964"/>
    </source>
</evidence>
<evidence type="ECO:0000256" key="2">
    <source>
        <dbReference type="ARBA" id="ARBA00022723"/>
    </source>
</evidence>
<dbReference type="EMBL" id="JBHRSV010000004">
    <property type="protein sequence ID" value="MFC2925509.1"/>
    <property type="molecule type" value="Genomic_DNA"/>
</dbReference>
<sequence>MFLTIEKLLDPGEVQRLQEIAARVRFVDGKATNPHTTVKQNLQADQSTSDSSEASSIVFQAFRRSREFEDFALPQMIAPPLLTKYGPGQHYGEHIDAGEIIVGNQRIRTDLSCTVFLNDPDSYEGGELESRLGNRTMMYKGQPGDAIVYPSTTYHQVKEVTKGERLVAITFIQSRLPDSLLREILYELGEVYAYEADKLSWENRNRLEFVQQNLKRLWLR</sequence>
<dbReference type="PANTHER" id="PTHR41536">
    <property type="entry name" value="PKHD-TYPE HYDROXYLASE YBIX"/>
    <property type="match status" value="1"/>
</dbReference>
<dbReference type="InterPro" id="IPR044862">
    <property type="entry name" value="Pro_4_hyd_alph_FE2OG_OXY"/>
</dbReference>
<evidence type="ECO:0000313" key="8">
    <source>
        <dbReference type="EMBL" id="MFC2925509.1"/>
    </source>
</evidence>
<evidence type="ECO:0000256" key="3">
    <source>
        <dbReference type="ARBA" id="ARBA00022896"/>
    </source>
</evidence>
<dbReference type="Proteomes" id="UP001595379">
    <property type="component" value="Unassembled WGS sequence"/>
</dbReference>
<dbReference type="Gene3D" id="2.60.120.620">
    <property type="entry name" value="q2cbj1_9rhob like domain"/>
    <property type="match status" value="1"/>
</dbReference>
<dbReference type="GO" id="GO:0051213">
    <property type="term" value="F:dioxygenase activity"/>
    <property type="evidence" value="ECO:0007669"/>
    <property type="project" value="UniProtKB-KW"/>
</dbReference>
<keyword evidence="5" id="KW-0560">Oxidoreductase</keyword>
<organism evidence="8 9">
    <name type="scientific">Hyphobacterium vulgare</name>
    <dbReference type="NCBI Taxonomy" id="1736751"/>
    <lineage>
        <taxon>Bacteria</taxon>
        <taxon>Pseudomonadati</taxon>
        <taxon>Pseudomonadota</taxon>
        <taxon>Alphaproteobacteria</taxon>
        <taxon>Maricaulales</taxon>
        <taxon>Maricaulaceae</taxon>
        <taxon>Hyphobacterium</taxon>
    </lineage>
</organism>
<dbReference type="InterPro" id="IPR006620">
    <property type="entry name" value="Pro_4_hyd_alph"/>
</dbReference>
<accession>A0ABV6ZVW1</accession>
<dbReference type="PANTHER" id="PTHR41536:SF1">
    <property type="entry name" value="PKHD-TYPE HYDROXYLASE YBIX"/>
    <property type="match status" value="1"/>
</dbReference>
<feature type="domain" description="Fe2OG dioxygenase" evidence="7">
    <location>
        <begin position="76"/>
        <end position="174"/>
    </location>
</feature>
<reference evidence="9" key="1">
    <citation type="journal article" date="2019" name="Int. J. Syst. Evol. Microbiol.">
        <title>The Global Catalogue of Microorganisms (GCM) 10K type strain sequencing project: providing services to taxonomists for standard genome sequencing and annotation.</title>
        <authorList>
            <consortium name="The Broad Institute Genomics Platform"/>
            <consortium name="The Broad Institute Genome Sequencing Center for Infectious Disease"/>
            <person name="Wu L."/>
            <person name="Ma J."/>
        </authorList>
    </citation>
    <scope>NUCLEOTIDE SEQUENCE [LARGE SCALE GENOMIC DNA]</scope>
    <source>
        <strain evidence="9">KCTC 52487</strain>
    </source>
</reference>
<keyword evidence="3" id="KW-0847">Vitamin C</keyword>
<evidence type="ECO:0000259" key="7">
    <source>
        <dbReference type="PROSITE" id="PS51471"/>
    </source>
</evidence>
<dbReference type="InterPro" id="IPR023550">
    <property type="entry name" value="PKHD_hydroxylase"/>
</dbReference>
<name>A0ABV6ZVW1_9PROT</name>
<keyword evidence="9" id="KW-1185">Reference proteome</keyword>
<evidence type="ECO:0000256" key="5">
    <source>
        <dbReference type="ARBA" id="ARBA00023002"/>
    </source>
</evidence>
<dbReference type="SMART" id="SM00702">
    <property type="entry name" value="P4Hc"/>
    <property type="match status" value="1"/>
</dbReference>
<dbReference type="Pfam" id="PF13640">
    <property type="entry name" value="2OG-FeII_Oxy_3"/>
    <property type="match status" value="1"/>
</dbReference>